<sequence>MQVNIRAIREQRGAQLPVEGVSPAPPLEMAGGAVTCSPVQVSGTVTNVGKGFLVKARLRCECESACTRCLAPFRYALEPEMEEMYYPERLRASRPEGEDVANWYSGDVLDLTDAIRETLQLALPMKRICRDDCKGLCPRCGRNLNEGPCGCADDEPDARWAPLGALLRNGDGGAR</sequence>
<dbReference type="PANTHER" id="PTHR34374:SF1">
    <property type="entry name" value="LARGE RIBOSOMAL RNA SUBUNIT ACCUMULATION PROTEIN YCED HOMOLOG 1, CHLOROPLASTIC"/>
    <property type="match status" value="1"/>
</dbReference>
<dbReference type="RefSeq" id="WP_324667618.1">
    <property type="nucleotide sequence ID" value="NZ_CP141614.1"/>
</dbReference>
<dbReference type="InterPro" id="IPR003772">
    <property type="entry name" value="YceD"/>
</dbReference>
<keyword evidence="2" id="KW-1185">Reference proteome</keyword>
<evidence type="ECO:0000313" key="2">
    <source>
        <dbReference type="Proteomes" id="UP001333102"/>
    </source>
</evidence>
<proteinExistence type="predicted"/>
<protein>
    <submittedName>
        <fullName evidence="1">DUF177 domain-containing protein</fullName>
    </submittedName>
</protein>
<dbReference type="EMBL" id="CP141614">
    <property type="protein sequence ID" value="WRP13373.1"/>
    <property type="molecule type" value="Genomic_DNA"/>
</dbReference>
<dbReference type="Proteomes" id="UP001333102">
    <property type="component" value="Chromosome"/>
</dbReference>
<evidence type="ECO:0000313" key="1">
    <source>
        <dbReference type="EMBL" id="WRP13373.1"/>
    </source>
</evidence>
<reference evidence="2" key="1">
    <citation type="submission" date="2023-12" db="EMBL/GenBank/DDBJ databases">
        <title>Novel isolates from deep terrestrial aquifers shed light on the physiology and ecology of the class Limnochordia.</title>
        <authorList>
            <person name="Karnachuk O.V."/>
            <person name="Lukina A.P."/>
            <person name="Avakyan M.R."/>
            <person name="Kadnikov V."/>
            <person name="Begmatov S."/>
            <person name="Beletsky A.V."/>
            <person name="Mardanov A.V."/>
            <person name="Ravin N.V."/>
        </authorList>
    </citation>
    <scope>NUCLEOTIDE SEQUENCE [LARGE SCALE GENOMIC DNA]</scope>
    <source>
        <strain evidence="2">LN</strain>
    </source>
</reference>
<dbReference type="Pfam" id="PF02620">
    <property type="entry name" value="YceD"/>
    <property type="match status" value="1"/>
</dbReference>
<organism evidence="1 2">
    <name type="scientific">Geochorda subterranea</name>
    <dbReference type="NCBI Taxonomy" id="3109564"/>
    <lineage>
        <taxon>Bacteria</taxon>
        <taxon>Bacillati</taxon>
        <taxon>Bacillota</taxon>
        <taxon>Limnochordia</taxon>
        <taxon>Limnochordales</taxon>
        <taxon>Geochordaceae</taxon>
        <taxon>Geochorda</taxon>
    </lineage>
</organism>
<accession>A0ABZ1BKQ8</accession>
<name>A0ABZ1BKQ8_9FIRM</name>
<gene>
    <name evidence="1" type="ORF">VLY81_07890</name>
</gene>
<dbReference type="PANTHER" id="PTHR34374">
    <property type="entry name" value="LARGE RIBOSOMAL RNA SUBUNIT ACCUMULATION PROTEIN YCED HOMOLOG 1, CHLOROPLASTIC"/>
    <property type="match status" value="1"/>
</dbReference>